<dbReference type="PANTHER" id="PTHR43425">
    <property type="entry name" value="OXYGEN-INSENSITIVE NADPH NITROREDUCTASE"/>
    <property type="match status" value="1"/>
</dbReference>
<dbReference type="InterPro" id="IPR016446">
    <property type="entry name" value="Flavin_OxRdtase_Frp"/>
</dbReference>
<feature type="domain" description="Nitroreductase" evidence="6">
    <location>
        <begin position="37"/>
        <end position="191"/>
    </location>
</feature>
<dbReference type="Pfam" id="PF00881">
    <property type="entry name" value="Nitroreductase"/>
    <property type="match status" value="1"/>
</dbReference>
<dbReference type="SUPFAM" id="SSF55469">
    <property type="entry name" value="FMN-dependent nitroreductase-like"/>
    <property type="match status" value="1"/>
</dbReference>
<keyword evidence="8" id="KW-1185">Reference proteome</keyword>
<dbReference type="PANTHER" id="PTHR43425:SF2">
    <property type="entry name" value="OXYGEN-INSENSITIVE NADPH NITROREDUCTASE"/>
    <property type="match status" value="1"/>
</dbReference>
<reference evidence="7 8" key="1">
    <citation type="submission" date="2020-08" db="EMBL/GenBank/DDBJ databases">
        <title>Genomic Encyclopedia of Type Strains, Phase IV (KMG-IV): sequencing the most valuable type-strain genomes for metagenomic binning, comparative biology and taxonomic classification.</title>
        <authorList>
            <person name="Goeker M."/>
        </authorList>
    </citation>
    <scope>NUCLEOTIDE SEQUENCE [LARGE SCALE GENOMIC DNA]</scope>
    <source>
        <strain evidence="7 8">DSM 25895</strain>
    </source>
</reference>
<gene>
    <name evidence="7" type="ORF">FHS88_002413</name>
</gene>
<protein>
    <submittedName>
        <fullName evidence="7">Nitroreductase</fullName>
    </submittedName>
</protein>
<name>A0A840XTI1_9PROT</name>
<evidence type="ECO:0000256" key="1">
    <source>
        <dbReference type="ARBA" id="ARBA00008366"/>
    </source>
</evidence>
<organism evidence="7 8">
    <name type="scientific">Neoroseomonas alkaliterrae</name>
    <dbReference type="NCBI Taxonomy" id="1452450"/>
    <lineage>
        <taxon>Bacteria</taxon>
        <taxon>Pseudomonadati</taxon>
        <taxon>Pseudomonadota</taxon>
        <taxon>Alphaproteobacteria</taxon>
        <taxon>Acetobacterales</taxon>
        <taxon>Acetobacteraceae</taxon>
        <taxon>Neoroseomonas</taxon>
    </lineage>
</organism>
<keyword evidence="5" id="KW-0521">NADP</keyword>
<keyword evidence="3 5" id="KW-0288">FMN</keyword>
<evidence type="ECO:0000256" key="3">
    <source>
        <dbReference type="ARBA" id="ARBA00022643"/>
    </source>
</evidence>
<proteinExistence type="inferred from homology"/>
<keyword evidence="2 5" id="KW-0285">Flavoprotein</keyword>
<dbReference type="Gene3D" id="3.40.109.10">
    <property type="entry name" value="NADH Oxidase"/>
    <property type="match status" value="1"/>
</dbReference>
<dbReference type="EMBL" id="JACIJE010000006">
    <property type="protein sequence ID" value="MBB5690280.1"/>
    <property type="molecule type" value="Genomic_DNA"/>
</dbReference>
<evidence type="ECO:0000313" key="8">
    <source>
        <dbReference type="Proteomes" id="UP000562254"/>
    </source>
</evidence>
<keyword evidence="4 5" id="KW-0560">Oxidoreductase</keyword>
<dbReference type="AlphaFoldDB" id="A0A840XTI1"/>
<dbReference type="PIRSF" id="PIRSF005426">
    <property type="entry name" value="Frp"/>
    <property type="match status" value="1"/>
</dbReference>
<dbReference type="RefSeq" id="WP_184484904.1">
    <property type="nucleotide sequence ID" value="NZ_JAAEDJ010000070.1"/>
</dbReference>
<comment type="similarity">
    <text evidence="1 5">Belongs to the flavin oxidoreductase frp family.</text>
</comment>
<dbReference type="GO" id="GO:0016491">
    <property type="term" value="F:oxidoreductase activity"/>
    <property type="evidence" value="ECO:0007669"/>
    <property type="project" value="UniProtKB-UniRule"/>
</dbReference>
<evidence type="ECO:0000313" key="7">
    <source>
        <dbReference type="EMBL" id="MBB5690280.1"/>
    </source>
</evidence>
<dbReference type="Proteomes" id="UP000562254">
    <property type="component" value="Unassembled WGS sequence"/>
</dbReference>
<evidence type="ECO:0000256" key="2">
    <source>
        <dbReference type="ARBA" id="ARBA00022630"/>
    </source>
</evidence>
<sequence>MDGTQMPAAAAALAARYGAGAEPKAGPWNETLALLLSHRSVRGFRPDAPPAGTLEALIAAAQSAATSSNLQTWSAVSVNDPATRRELATIAGNQKHIEQCPIFLVFLADVSRNGRLAAEAGAELAGMPYLESFLVAAIDAALAAQNAVVAAESLGLSTVYIGALRNDVTRVAELLRLPPGAAPVFGLCVGYPLPGREGEVKPRLPQAAVLHHEAYDADDAAHRAAYDPRMAEFSRRNEMADQTWSQRVIARLGTMKALSGRDRLKEKLVALGFPLR</sequence>
<evidence type="ECO:0000259" key="6">
    <source>
        <dbReference type="Pfam" id="PF00881"/>
    </source>
</evidence>
<dbReference type="InterPro" id="IPR029479">
    <property type="entry name" value="Nitroreductase"/>
</dbReference>
<evidence type="ECO:0000256" key="5">
    <source>
        <dbReference type="PIRNR" id="PIRNR005426"/>
    </source>
</evidence>
<dbReference type="InterPro" id="IPR000415">
    <property type="entry name" value="Nitroreductase-like"/>
</dbReference>
<comment type="caution">
    <text evidence="7">The sequence shown here is derived from an EMBL/GenBank/DDBJ whole genome shotgun (WGS) entry which is preliminary data.</text>
</comment>
<accession>A0A840XTI1</accession>
<evidence type="ECO:0000256" key="4">
    <source>
        <dbReference type="ARBA" id="ARBA00023002"/>
    </source>
</evidence>